<dbReference type="EMBL" id="FXTD01000002">
    <property type="protein sequence ID" value="SMO41973.1"/>
    <property type="molecule type" value="Genomic_DNA"/>
</dbReference>
<keyword evidence="1" id="KW-1133">Transmembrane helix</keyword>
<protein>
    <submittedName>
        <fullName evidence="2">Uncharacterized protein</fullName>
    </submittedName>
</protein>
<keyword evidence="1" id="KW-0812">Transmembrane</keyword>
<gene>
    <name evidence="2" type="ORF">SAMN06264867_1027</name>
</gene>
<dbReference type="OrthoDB" id="325419at2157"/>
<name>A0A521B4H9_9EURY</name>
<keyword evidence="1" id="KW-0472">Membrane</keyword>
<feature type="transmembrane region" description="Helical" evidence="1">
    <location>
        <begin position="86"/>
        <end position="104"/>
    </location>
</feature>
<feature type="transmembrane region" description="Helical" evidence="1">
    <location>
        <begin position="125"/>
        <end position="148"/>
    </location>
</feature>
<organism evidence="2 3">
    <name type="scientific">Halorubrum cibi</name>
    <dbReference type="NCBI Taxonomy" id="413815"/>
    <lineage>
        <taxon>Archaea</taxon>
        <taxon>Methanobacteriati</taxon>
        <taxon>Methanobacteriota</taxon>
        <taxon>Stenosarchaea group</taxon>
        <taxon>Halobacteria</taxon>
        <taxon>Halobacteriales</taxon>
        <taxon>Haloferacaceae</taxon>
        <taxon>Halorubrum</taxon>
    </lineage>
</organism>
<feature type="transmembrane region" description="Helical" evidence="1">
    <location>
        <begin position="57"/>
        <end position="74"/>
    </location>
</feature>
<accession>A0A521B4H9</accession>
<keyword evidence="3" id="KW-1185">Reference proteome</keyword>
<dbReference type="AlphaFoldDB" id="A0A521B4H9"/>
<dbReference type="RefSeq" id="WP_142985453.1">
    <property type="nucleotide sequence ID" value="NZ_FXTD01000002.1"/>
</dbReference>
<reference evidence="2 3" key="1">
    <citation type="submission" date="2017-05" db="EMBL/GenBank/DDBJ databases">
        <authorList>
            <person name="Varghese N."/>
            <person name="Submissions S."/>
        </authorList>
    </citation>
    <scope>NUCLEOTIDE SEQUENCE [LARGE SCALE GENOMIC DNA]</scope>
    <source>
        <strain evidence="2 3">DSM 19504</strain>
    </source>
</reference>
<evidence type="ECO:0000313" key="2">
    <source>
        <dbReference type="EMBL" id="SMO41973.1"/>
    </source>
</evidence>
<proteinExistence type="predicted"/>
<sequence>MNLPLGLGPFADQSPRDHALVLALGALACLVGYVGSAALFFGLGALDHGGSAAPRRVASVFASLACWTVYAVAFVRGRGGPVTDVLAYPIATVGVVPFAARWLAFGPAWGALRDRIGFFLFRPDLLIDAAALVVPGIALCASLLTLWASRLGEAEVRAWQRRHLSAEFREAFVEEADFEG</sequence>
<evidence type="ECO:0000313" key="3">
    <source>
        <dbReference type="Proteomes" id="UP000319712"/>
    </source>
</evidence>
<dbReference type="Proteomes" id="UP000319712">
    <property type="component" value="Unassembled WGS sequence"/>
</dbReference>
<feature type="transmembrane region" description="Helical" evidence="1">
    <location>
        <begin position="20"/>
        <end position="45"/>
    </location>
</feature>
<evidence type="ECO:0000256" key="1">
    <source>
        <dbReference type="SAM" id="Phobius"/>
    </source>
</evidence>